<name>A0A1U8IBT1_GOSHI</name>
<reference evidence="10" key="2">
    <citation type="submission" date="2025-08" db="UniProtKB">
        <authorList>
            <consortium name="RefSeq"/>
        </authorList>
    </citation>
    <scope>IDENTIFICATION</scope>
</reference>
<organism evidence="9 10">
    <name type="scientific">Gossypium hirsutum</name>
    <name type="common">Upland cotton</name>
    <name type="synonym">Gossypium mexicanum</name>
    <dbReference type="NCBI Taxonomy" id="3635"/>
    <lineage>
        <taxon>Eukaryota</taxon>
        <taxon>Viridiplantae</taxon>
        <taxon>Streptophyta</taxon>
        <taxon>Embryophyta</taxon>
        <taxon>Tracheophyta</taxon>
        <taxon>Spermatophyta</taxon>
        <taxon>Magnoliopsida</taxon>
        <taxon>eudicotyledons</taxon>
        <taxon>Gunneridae</taxon>
        <taxon>Pentapetalae</taxon>
        <taxon>rosids</taxon>
        <taxon>malvids</taxon>
        <taxon>Malvales</taxon>
        <taxon>Malvaceae</taxon>
        <taxon>Malvoideae</taxon>
        <taxon>Gossypium</taxon>
    </lineage>
</organism>
<dbReference type="InterPro" id="IPR043502">
    <property type="entry name" value="DNA/RNA_pol_sf"/>
</dbReference>
<dbReference type="Proteomes" id="UP000818029">
    <property type="component" value="Chromosome D09"/>
</dbReference>
<evidence type="ECO:0000256" key="3">
    <source>
        <dbReference type="ARBA" id="ARBA00022722"/>
    </source>
</evidence>
<evidence type="ECO:0000256" key="2">
    <source>
        <dbReference type="ARBA" id="ARBA00022695"/>
    </source>
</evidence>
<keyword evidence="5" id="KW-0378">Hydrolase</keyword>
<evidence type="ECO:0000256" key="4">
    <source>
        <dbReference type="ARBA" id="ARBA00022759"/>
    </source>
</evidence>
<protein>
    <submittedName>
        <fullName evidence="10">Uncharacterized protein</fullName>
    </submittedName>
</protein>
<dbReference type="SUPFAM" id="SSF53098">
    <property type="entry name" value="Ribonuclease H-like"/>
    <property type="match status" value="1"/>
</dbReference>
<evidence type="ECO:0000259" key="8">
    <source>
        <dbReference type="Pfam" id="PF17917"/>
    </source>
</evidence>
<keyword evidence="2" id="KW-0548">Nucleotidyltransferase</keyword>
<keyword evidence="3" id="KW-0540">Nuclease</keyword>
<dbReference type="GO" id="GO:0003676">
    <property type="term" value="F:nucleic acid binding"/>
    <property type="evidence" value="ECO:0007669"/>
    <property type="project" value="InterPro"/>
</dbReference>
<dbReference type="InterPro" id="IPR002156">
    <property type="entry name" value="RNaseH_domain"/>
</dbReference>
<dbReference type="GO" id="GO:0004523">
    <property type="term" value="F:RNA-DNA hybrid ribonuclease activity"/>
    <property type="evidence" value="ECO:0007669"/>
    <property type="project" value="InterPro"/>
</dbReference>
<keyword evidence="6" id="KW-0695">RNA-directed DNA polymerase</keyword>
<evidence type="ECO:0000256" key="6">
    <source>
        <dbReference type="ARBA" id="ARBA00022918"/>
    </source>
</evidence>
<keyword evidence="9" id="KW-1185">Reference proteome</keyword>
<evidence type="ECO:0000313" key="10">
    <source>
        <dbReference type="RefSeq" id="XP_016673239.1"/>
    </source>
</evidence>
<gene>
    <name evidence="10" type="primary">LOC107892692</name>
</gene>
<dbReference type="PANTHER" id="PTHR48475">
    <property type="entry name" value="RIBONUCLEASE H"/>
    <property type="match status" value="1"/>
</dbReference>
<dbReference type="GO" id="GO:0003964">
    <property type="term" value="F:RNA-directed DNA polymerase activity"/>
    <property type="evidence" value="ECO:0007669"/>
    <property type="project" value="UniProtKB-KW"/>
</dbReference>
<dbReference type="PANTHER" id="PTHR48475:SF1">
    <property type="entry name" value="RNASE H TYPE-1 DOMAIN-CONTAINING PROTEIN"/>
    <property type="match status" value="1"/>
</dbReference>
<evidence type="ECO:0000256" key="5">
    <source>
        <dbReference type="ARBA" id="ARBA00022801"/>
    </source>
</evidence>
<reference evidence="9" key="1">
    <citation type="journal article" date="2020" name="Nat. Genet.">
        <title>Genomic diversifications of five Gossypium allopolyploid species and their impact on cotton improvement.</title>
        <authorList>
            <person name="Chen Z.J."/>
            <person name="Sreedasyam A."/>
            <person name="Ando A."/>
            <person name="Song Q."/>
            <person name="De Santiago L.M."/>
            <person name="Hulse-Kemp A.M."/>
            <person name="Ding M."/>
            <person name="Ye W."/>
            <person name="Kirkbride R.C."/>
            <person name="Jenkins J."/>
            <person name="Plott C."/>
            <person name="Lovell J."/>
            <person name="Lin Y.M."/>
            <person name="Vaughn R."/>
            <person name="Liu B."/>
            <person name="Simpson S."/>
            <person name="Scheffler B.E."/>
            <person name="Wen L."/>
            <person name="Saski C.A."/>
            <person name="Grover C.E."/>
            <person name="Hu G."/>
            <person name="Conover J.L."/>
            <person name="Carlson J.W."/>
            <person name="Shu S."/>
            <person name="Boston L.B."/>
            <person name="Williams M."/>
            <person name="Peterson D.G."/>
            <person name="McGee K."/>
            <person name="Jones D.C."/>
            <person name="Wendel J.F."/>
            <person name="Stelly D.M."/>
            <person name="Grimwood J."/>
            <person name="Schmutz J."/>
        </authorList>
    </citation>
    <scope>NUCLEOTIDE SEQUENCE [LARGE SCALE GENOMIC DNA]</scope>
    <source>
        <strain evidence="9">cv. TM-1</strain>
    </source>
</reference>
<feature type="domain" description="RNase H type-1" evidence="7">
    <location>
        <begin position="205"/>
        <end position="315"/>
    </location>
</feature>
<dbReference type="InterPro" id="IPR036397">
    <property type="entry name" value="RNaseH_sf"/>
</dbReference>
<keyword evidence="1" id="KW-0808">Transferase</keyword>
<dbReference type="Gene3D" id="3.30.70.270">
    <property type="match status" value="1"/>
</dbReference>
<dbReference type="CDD" id="cd09279">
    <property type="entry name" value="RNase_HI_like"/>
    <property type="match status" value="1"/>
</dbReference>
<dbReference type="Gene3D" id="3.30.420.10">
    <property type="entry name" value="Ribonuclease H-like superfamily/Ribonuclease H"/>
    <property type="match status" value="1"/>
</dbReference>
<dbReference type="RefSeq" id="XP_016673239.1">
    <property type="nucleotide sequence ID" value="XM_016817750.1"/>
</dbReference>
<dbReference type="InterPro" id="IPR041373">
    <property type="entry name" value="RT_RNaseH"/>
</dbReference>
<dbReference type="GeneID" id="107892692"/>
<dbReference type="KEGG" id="ghi:107892692"/>
<dbReference type="InterPro" id="IPR043128">
    <property type="entry name" value="Rev_trsase/Diguanyl_cyclase"/>
</dbReference>
<keyword evidence="4" id="KW-0255">Endonuclease</keyword>
<evidence type="ECO:0000313" key="9">
    <source>
        <dbReference type="Proteomes" id="UP000818029"/>
    </source>
</evidence>
<evidence type="ECO:0000256" key="1">
    <source>
        <dbReference type="ARBA" id="ARBA00022679"/>
    </source>
</evidence>
<dbReference type="Pfam" id="PF17917">
    <property type="entry name" value="RT_RNaseH"/>
    <property type="match status" value="1"/>
</dbReference>
<sequence length="375" mass="43522">MVTLFHDKVHKEIEVYVNDMIAKSAREESHVENLCKLFERLRKYKFKLNPAKYTFEVKPGKLLGFIVRERGIKIDSDKFRAIQDLTPSKTQKDVRAWATRRLRQYMLHYTIFLISKSDPLKYIFKKPSLSGRVARWQVVFSEYDIVYMSQKAIKGSTVVEFLANRAKEEYEPMSFDFPDEDIMSILKYEEEIWRVYFDGASKMIGHGIGAVLISSSGQYFPAIAKLMFTFTNNVAEYNACILALQIAIEKKIRVLKGFGDSALVVYQLRGEWETRDFQLIHYQTYVHGLIKNFDDVQFFHLPREENQFADALATLAAMFKVGSETEVQPIQLRVKDLLAHCAGVELGIDGKPWYVDFKRYLQYQQPSDCASGNDK</sequence>
<dbReference type="SUPFAM" id="SSF56672">
    <property type="entry name" value="DNA/RNA polymerases"/>
    <property type="match status" value="1"/>
</dbReference>
<proteinExistence type="predicted"/>
<accession>A0A1U8IBT1</accession>
<dbReference type="AlphaFoldDB" id="A0A1U8IBT1"/>
<evidence type="ECO:0000259" key="7">
    <source>
        <dbReference type="Pfam" id="PF13456"/>
    </source>
</evidence>
<feature type="domain" description="Reverse transcriptase RNase H-like" evidence="8">
    <location>
        <begin position="96"/>
        <end position="143"/>
    </location>
</feature>
<dbReference type="InterPro" id="IPR012337">
    <property type="entry name" value="RNaseH-like_sf"/>
</dbReference>
<dbReference type="PaxDb" id="3635-A0A1U8IBT1"/>
<dbReference type="Pfam" id="PF13456">
    <property type="entry name" value="RVT_3"/>
    <property type="match status" value="1"/>
</dbReference>